<dbReference type="Proteomes" id="UP000663828">
    <property type="component" value="Unassembled WGS sequence"/>
</dbReference>
<keyword evidence="2" id="KW-1185">Reference proteome</keyword>
<name>A0A816AL85_ADIRI</name>
<dbReference type="AlphaFoldDB" id="A0A816AL85"/>
<comment type="caution">
    <text evidence="1">The sequence shown here is derived from an EMBL/GenBank/DDBJ whole genome shotgun (WGS) entry which is preliminary data.</text>
</comment>
<dbReference type="PANTHER" id="PTHR33053:SF24">
    <property type="entry name" value="TRANSPOSASE DOMAIN-CONTAINING PROTEIN"/>
    <property type="match status" value="1"/>
</dbReference>
<proteinExistence type="predicted"/>
<evidence type="ECO:0000313" key="1">
    <source>
        <dbReference type="EMBL" id="CAF1596387.1"/>
    </source>
</evidence>
<evidence type="ECO:0000313" key="2">
    <source>
        <dbReference type="Proteomes" id="UP000663828"/>
    </source>
</evidence>
<accession>A0A816AL85</accession>
<protein>
    <submittedName>
        <fullName evidence="1">Uncharacterized protein</fullName>
    </submittedName>
</protein>
<sequence>MIKVYGVIGDTPALNLILNHKSHVGYSCCWYCHIIGTHIGGKRQYYYDENVSLRSAADFEADSRRAESLGKSVNGRHGTSILKKVVDIPLPDSIVADYLHTTLLGHAKAVCVYLYKQYMRPQERIHFNKKIRAQRFPHFFNRKIRTFEEPYLKATEIRNMFLFCILPMIREILHVDLVAHLALFVLGIRKRLHLMELNNKSSCAKLLHGRPEFGNRTADIANKLLTIYYRDHETFYVGLQNFVLHIHSHFADLYKKHGSLCNINTFSQEDLMGVVSKLKHGANHWADQLVFYLNIDFALNNEVNHTEPTVLIRTPKGVFDNTLMPNELCQVVSSFTPENAFSHVYIHI</sequence>
<dbReference type="PANTHER" id="PTHR33053">
    <property type="entry name" value="PROTEIN, PUTATIVE-RELATED"/>
    <property type="match status" value="1"/>
</dbReference>
<dbReference type="EMBL" id="CAJNOR010006483">
    <property type="protein sequence ID" value="CAF1596387.1"/>
    <property type="molecule type" value="Genomic_DNA"/>
</dbReference>
<gene>
    <name evidence="1" type="ORF">XAT740_LOCUS47157</name>
</gene>
<reference evidence="1" key="1">
    <citation type="submission" date="2021-02" db="EMBL/GenBank/DDBJ databases">
        <authorList>
            <person name="Nowell W R."/>
        </authorList>
    </citation>
    <scope>NUCLEOTIDE SEQUENCE</scope>
</reference>
<organism evidence="1 2">
    <name type="scientific">Adineta ricciae</name>
    <name type="common">Rotifer</name>
    <dbReference type="NCBI Taxonomy" id="249248"/>
    <lineage>
        <taxon>Eukaryota</taxon>
        <taxon>Metazoa</taxon>
        <taxon>Spiralia</taxon>
        <taxon>Gnathifera</taxon>
        <taxon>Rotifera</taxon>
        <taxon>Eurotatoria</taxon>
        <taxon>Bdelloidea</taxon>
        <taxon>Adinetida</taxon>
        <taxon>Adinetidae</taxon>
        <taxon>Adineta</taxon>
    </lineage>
</organism>